<feature type="transmembrane region" description="Helical" evidence="9">
    <location>
        <begin position="67"/>
        <end position="85"/>
    </location>
</feature>
<reference evidence="10" key="1">
    <citation type="submission" date="2023-07" db="EMBL/GenBank/DDBJ databases">
        <title>Sequencing the genomes of 1000 actinobacteria strains.</title>
        <authorList>
            <person name="Klenk H.-P."/>
        </authorList>
    </citation>
    <scope>NUCLEOTIDE SEQUENCE</scope>
    <source>
        <strain evidence="10">DSM 107476</strain>
    </source>
</reference>
<feature type="transmembrane region" description="Helical" evidence="9">
    <location>
        <begin position="105"/>
        <end position="125"/>
    </location>
</feature>
<evidence type="ECO:0000256" key="9">
    <source>
        <dbReference type="SAM" id="Phobius"/>
    </source>
</evidence>
<dbReference type="InterPro" id="IPR000060">
    <property type="entry name" value="BCCT_transptr"/>
</dbReference>
<dbReference type="PANTHER" id="PTHR30047">
    <property type="entry name" value="HIGH-AFFINITY CHOLINE TRANSPORT PROTEIN-RELATED"/>
    <property type="match status" value="1"/>
</dbReference>
<evidence type="ECO:0000256" key="3">
    <source>
        <dbReference type="ARBA" id="ARBA00022448"/>
    </source>
</evidence>
<dbReference type="NCBIfam" id="TIGR00842">
    <property type="entry name" value="bcct"/>
    <property type="match status" value="1"/>
</dbReference>
<feature type="transmembrane region" description="Helical" evidence="9">
    <location>
        <begin position="461"/>
        <end position="479"/>
    </location>
</feature>
<evidence type="ECO:0000256" key="4">
    <source>
        <dbReference type="ARBA" id="ARBA00022475"/>
    </source>
</evidence>
<evidence type="ECO:0000313" key="10">
    <source>
        <dbReference type="EMBL" id="MDR7330015.1"/>
    </source>
</evidence>
<evidence type="ECO:0000256" key="2">
    <source>
        <dbReference type="ARBA" id="ARBA00005658"/>
    </source>
</evidence>
<accession>A0ABU1ZYL1</accession>
<keyword evidence="11" id="KW-1185">Reference proteome</keyword>
<dbReference type="PANTHER" id="PTHR30047:SF7">
    <property type="entry name" value="HIGH-AFFINITY CHOLINE TRANSPORT PROTEIN"/>
    <property type="match status" value="1"/>
</dbReference>
<feature type="transmembrane region" description="Helical" evidence="9">
    <location>
        <begin position="247"/>
        <end position="268"/>
    </location>
</feature>
<keyword evidence="6 9" id="KW-1133">Transmembrane helix</keyword>
<feature type="transmembrane region" description="Helical" evidence="9">
    <location>
        <begin position="406"/>
        <end position="425"/>
    </location>
</feature>
<feature type="transmembrane region" description="Helical" evidence="9">
    <location>
        <begin position="288"/>
        <end position="308"/>
    </location>
</feature>
<keyword evidence="7 9" id="KW-0472">Membrane</keyword>
<feature type="transmembrane region" description="Helical" evidence="9">
    <location>
        <begin position="500"/>
        <end position="519"/>
    </location>
</feature>
<comment type="caution">
    <text evidence="10">The sequence shown here is derived from an EMBL/GenBank/DDBJ whole genome shotgun (WGS) entry which is preliminary data.</text>
</comment>
<feature type="region of interest" description="Disordered" evidence="8">
    <location>
        <begin position="632"/>
        <end position="657"/>
    </location>
</feature>
<comment type="similarity">
    <text evidence="2">Belongs to the BCCT transporter (TC 2.A.15) family.</text>
</comment>
<feature type="transmembrane region" description="Helical" evidence="9">
    <location>
        <begin position="371"/>
        <end position="394"/>
    </location>
</feature>
<evidence type="ECO:0000256" key="6">
    <source>
        <dbReference type="ARBA" id="ARBA00022989"/>
    </source>
</evidence>
<keyword evidence="4" id="KW-1003">Cell membrane</keyword>
<keyword evidence="5 9" id="KW-0812">Transmembrane</keyword>
<feature type="transmembrane region" description="Helical" evidence="9">
    <location>
        <begin position="531"/>
        <end position="551"/>
    </location>
</feature>
<dbReference type="EMBL" id="JAVDXZ010000001">
    <property type="protein sequence ID" value="MDR7330015.1"/>
    <property type="molecule type" value="Genomic_DNA"/>
</dbReference>
<evidence type="ECO:0000256" key="5">
    <source>
        <dbReference type="ARBA" id="ARBA00022692"/>
    </source>
</evidence>
<keyword evidence="3" id="KW-0813">Transport</keyword>
<evidence type="ECO:0000256" key="8">
    <source>
        <dbReference type="SAM" id="MobiDB-lite"/>
    </source>
</evidence>
<feature type="transmembrane region" description="Helical" evidence="9">
    <location>
        <begin position="199"/>
        <end position="219"/>
    </location>
</feature>
<dbReference type="Pfam" id="PF02028">
    <property type="entry name" value="BCCT"/>
    <property type="match status" value="1"/>
</dbReference>
<dbReference type="Proteomes" id="UP001180840">
    <property type="component" value="Unassembled WGS sequence"/>
</dbReference>
<sequence>MSTPEEPDSHRLARERAAAAQARAKEMQEGWDGATKKVPEYPDDLHPGLVPGISVDEQRNKFSVDKLLFTVTAAVIVAFIAWGVLSPASVSAAADSAFAWAMENLGWLLNIVMIVGFGVMGYLALSRFGNIRLGRDDEEPEFSRFSWVAMMFAAGIGVGLFFFGPSEPLAYFLDPPPNTVAPGTAEALHMAMAQSHFHWTLPAWAVYSLVGAAMAYSMFRRGRVSLISSIFAPLFGTEVNDSWIGRLIDMLAIFATLFGTAAALGLAATQIGSGVQLVAGLDEVGNTLLISIIAVLTVGFIISAISGVSKGIRLLSNLNMILTMLAILFVFVVGPTLFLVNLVPSGLMAYFDGFFAMLGRSLTWGEETLEFQSLWTAFYWAWWLSWSPFVGMFIARISRGRTLREFGLVCMLVPSAILIFAFTVFGGTTISLSRAGVPGFDGSATGGEVLFGMYDALPLNQITPVIMVLILAVFFITSADSASTVMGTLSSRGNPLPHNAVVSFWGLCMVGIAIVMLLAGGEESLDALQSLTILIAIPFSVVVLGIMVAFIRDLTTDPAAIRRTYAKNAMRKAVVRGLEEHGDDFELAVKYAPGERGAGADFDSTAEEVTEWYRRTDEEGNEIAFDYDTGTWEDGVVGRSRKNPDGPEAGETPDRES</sequence>
<organism evidence="10 11">
    <name type="scientific">Corynebacterium guangdongense</name>
    <dbReference type="NCBI Taxonomy" id="1783348"/>
    <lineage>
        <taxon>Bacteria</taxon>
        <taxon>Bacillati</taxon>
        <taxon>Actinomycetota</taxon>
        <taxon>Actinomycetes</taxon>
        <taxon>Mycobacteriales</taxon>
        <taxon>Corynebacteriaceae</taxon>
        <taxon>Corynebacterium</taxon>
    </lineage>
</organism>
<protein>
    <submittedName>
        <fullName evidence="10">Choline/carnitine/betaine transport</fullName>
    </submittedName>
</protein>
<feature type="transmembrane region" description="Helical" evidence="9">
    <location>
        <begin position="145"/>
        <end position="164"/>
    </location>
</feature>
<comment type="subcellular location">
    <subcellularLocation>
        <location evidence="1">Cell membrane</location>
        <topology evidence="1">Multi-pass membrane protein</topology>
    </subcellularLocation>
</comment>
<evidence type="ECO:0000256" key="7">
    <source>
        <dbReference type="ARBA" id="ARBA00023136"/>
    </source>
</evidence>
<proteinExistence type="inferred from homology"/>
<gene>
    <name evidence="10" type="ORF">J2S39_001691</name>
</gene>
<name>A0ABU1ZYL1_9CORY</name>
<feature type="transmembrane region" description="Helical" evidence="9">
    <location>
        <begin position="320"/>
        <end position="351"/>
    </location>
</feature>
<evidence type="ECO:0000256" key="1">
    <source>
        <dbReference type="ARBA" id="ARBA00004651"/>
    </source>
</evidence>
<evidence type="ECO:0000313" key="11">
    <source>
        <dbReference type="Proteomes" id="UP001180840"/>
    </source>
</evidence>